<keyword evidence="3" id="KW-1185">Reference proteome</keyword>
<dbReference type="Pfam" id="PF07992">
    <property type="entry name" value="Pyr_redox_2"/>
    <property type="match status" value="1"/>
</dbReference>
<accession>A0ABU5RU22</accession>
<keyword evidence="2" id="KW-0560">Oxidoreductase</keyword>
<dbReference type="Proteomes" id="UP001304461">
    <property type="component" value="Unassembled WGS sequence"/>
</dbReference>
<sequence>MAAAASKDRRHHRVLIVGGGSAGITVAAQLLRARPGLDVAILEPASVHAYQSGWILAGAGLLPYAQTHRPEAAVIPAGAVWIQDRAATFEPEARRVITAAGDTLSYEVLVVATGLKLDWSRIKGLPEALGHHGVVSNYSHPHVAATWKAIRAFRGGTALFTHPATPIKCGGAPQKVMYLADDIFQATSGVGVNTKVIFCSAQAQLYPVEAYNATVERVVERRGIETRLFHNLVEVRAEEKVAVFEVLAEGCEPRREAMAYDLLHVVPPMAAPDVIAASPLAIAGPGGWVEVDRHTCQHTRHADVFALGDVSSLPTAKSLAAVRGQAPVLVANLLAHLDGRPLAARYDGYTACPLITSFHDVVMAEFDYTLQPVSSFLVDPTKERWSMFLVETRVFPWVYWHRVLKGGLHESRFLKPFGPLVRALGLARKGS</sequence>
<dbReference type="PANTHER" id="PTHR10632:SF2">
    <property type="entry name" value="SULFIDE:QUINONE OXIDOREDUCTASE, MITOCHONDRIAL"/>
    <property type="match status" value="1"/>
</dbReference>
<reference evidence="2 3" key="1">
    <citation type="submission" date="2023-12" db="EMBL/GenBank/DDBJ databases">
        <title>Baltic Sea Cyanobacteria.</title>
        <authorList>
            <person name="Delbaje E."/>
            <person name="Fewer D.P."/>
            <person name="Shishido T.K."/>
        </authorList>
    </citation>
    <scope>NUCLEOTIDE SEQUENCE [LARGE SCALE GENOMIC DNA]</scope>
    <source>
        <strain evidence="2 3">UHCC 0139</strain>
    </source>
</reference>
<evidence type="ECO:0000313" key="2">
    <source>
        <dbReference type="EMBL" id="MEA5391251.1"/>
    </source>
</evidence>
<organism evidence="2 3">
    <name type="scientific">Cyanobium gracile UHCC 0139</name>
    <dbReference type="NCBI Taxonomy" id="3110308"/>
    <lineage>
        <taxon>Bacteria</taxon>
        <taxon>Bacillati</taxon>
        <taxon>Cyanobacteriota</taxon>
        <taxon>Cyanophyceae</taxon>
        <taxon>Synechococcales</taxon>
        <taxon>Prochlorococcaceae</taxon>
        <taxon>Cyanobium</taxon>
    </lineage>
</organism>
<protein>
    <submittedName>
        <fullName evidence="2">FAD/NAD(P)-binding oxidoreductase</fullName>
        <ecNumber evidence="2">1.-.-.-</ecNumber>
    </submittedName>
</protein>
<dbReference type="SUPFAM" id="SSF51905">
    <property type="entry name" value="FAD/NAD(P)-binding domain"/>
    <property type="match status" value="2"/>
</dbReference>
<comment type="caution">
    <text evidence="2">The sequence shown here is derived from an EMBL/GenBank/DDBJ whole genome shotgun (WGS) entry which is preliminary data.</text>
</comment>
<gene>
    <name evidence="2" type="ORF">VB738_08240</name>
</gene>
<dbReference type="EMBL" id="JAYGHX010000004">
    <property type="protein sequence ID" value="MEA5391251.1"/>
    <property type="molecule type" value="Genomic_DNA"/>
</dbReference>
<dbReference type="Gene3D" id="3.50.50.60">
    <property type="entry name" value="FAD/NAD(P)-binding domain"/>
    <property type="match status" value="2"/>
</dbReference>
<dbReference type="EC" id="1.-.-.-" evidence="2"/>
<dbReference type="PRINTS" id="PR00469">
    <property type="entry name" value="PNDRDTASEII"/>
</dbReference>
<dbReference type="PANTHER" id="PTHR10632">
    <property type="entry name" value="SULFIDE:QUINONE OXIDOREDUCTASE"/>
    <property type="match status" value="1"/>
</dbReference>
<dbReference type="RefSeq" id="WP_323305293.1">
    <property type="nucleotide sequence ID" value="NZ_JAYGHX010000004.1"/>
</dbReference>
<name>A0ABU5RU22_9CYAN</name>
<dbReference type="InterPro" id="IPR023753">
    <property type="entry name" value="FAD/NAD-binding_dom"/>
</dbReference>
<dbReference type="GO" id="GO:0016491">
    <property type="term" value="F:oxidoreductase activity"/>
    <property type="evidence" value="ECO:0007669"/>
    <property type="project" value="UniProtKB-KW"/>
</dbReference>
<feature type="domain" description="FAD/NAD(P)-binding" evidence="1">
    <location>
        <begin position="13"/>
        <end position="125"/>
    </location>
</feature>
<evidence type="ECO:0000259" key="1">
    <source>
        <dbReference type="Pfam" id="PF07992"/>
    </source>
</evidence>
<dbReference type="PRINTS" id="PR00368">
    <property type="entry name" value="FADPNR"/>
</dbReference>
<evidence type="ECO:0000313" key="3">
    <source>
        <dbReference type="Proteomes" id="UP001304461"/>
    </source>
</evidence>
<dbReference type="InterPro" id="IPR036188">
    <property type="entry name" value="FAD/NAD-bd_sf"/>
</dbReference>
<dbReference type="InterPro" id="IPR015904">
    <property type="entry name" value="Sulphide_quinone_reductase"/>
</dbReference>
<proteinExistence type="predicted"/>